<dbReference type="InParanoid" id="A0A286UF10"/>
<dbReference type="OrthoDB" id="2152896at2759"/>
<dbReference type="PROSITE" id="PS00028">
    <property type="entry name" value="ZINC_FINGER_C2H2_1"/>
    <property type="match status" value="1"/>
</dbReference>
<dbReference type="STRING" id="2282107.A0A286UF10"/>
<feature type="region of interest" description="Disordered" evidence="2">
    <location>
        <begin position="413"/>
        <end position="489"/>
    </location>
</feature>
<feature type="domain" description="C2H2-type" evidence="3">
    <location>
        <begin position="204"/>
        <end position="227"/>
    </location>
</feature>
<evidence type="ECO:0000313" key="5">
    <source>
        <dbReference type="Proteomes" id="UP000217199"/>
    </source>
</evidence>
<feature type="compositionally biased region" description="Low complexity" evidence="2">
    <location>
        <begin position="283"/>
        <end position="308"/>
    </location>
</feature>
<accession>A0A286UF10</accession>
<feature type="compositionally biased region" description="Acidic residues" evidence="2">
    <location>
        <begin position="473"/>
        <end position="488"/>
    </location>
</feature>
<evidence type="ECO:0000259" key="3">
    <source>
        <dbReference type="PROSITE" id="PS50157"/>
    </source>
</evidence>
<keyword evidence="1" id="KW-0863">Zinc-finger</keyword>
<evidence type="ECO:0000256" key="2">
    <source>
        <dbReference type="SAM" id="MobiDB-lite"/>
    </source>
</evidence>
<sequence>MASAPAQSGLSALFSLSDAAATAAPMPVVPDADDSNEITPLLNGNTLARSLKDSKANVLKHRRLSSTGQTRRRMSDARDAVSRPNPASLSAASTLASLSALTLTPSGITASVPTSNILHSHRGRLQSSTNGHGQGHTLSTSFEDNTPLTLIGGIASSVPSISFIQDLGDGEVDVEDFDDDAISVNGSSKKVAKGVKVKKRGTIFQCESCSKVYRHPSCLVKHRWEHSPHWREASKFLLSKHQQVQLLEAATILSHLGPSASLPDDRSLWPSYVSGGALPPPSSANASAMNPLTSPSPSSRSNLKNSSSVPDPSMLGARMDRTRSGSVVSSSSTSTSGPRLHDYMIKRGGEITQIRPGLLAQPTPSQFSTASRIVSNGSISPYNSSDQIPPIKPQPMSVPANLGQNTFTGYRNGNSNTADSSMSFSVEESSDGIRANGGVGASVESGAGSWGVPHSDIRSDSVSRSFSGSRSDDEPEGSDIEIDGENDTNEVHVEIGDYEDFKELKGLQDLRIKNKDISDKDYKGFSFAMRPNGGLEKVHEHTVKREDVDEGDGWVEMDMDM</sequence>
<feature type="compositionally biased region" description="Low complexity" evidence="2">
    <location>
        <begin position="324"/>
        <end position="337"/>
    </location>
</feature>
<gene>
    <name evidence="4" type="ORF">PNOK_0656000</name>
</gene>
<feature type="region of interest" description="Disordered" evidence="2">
    <location>
        <begin position="542"/>
        <end position="561"/>
    </location>
</feature>
<dbReference type="Proteomes" id="UP000217199">
    <property type="component" value="Unassembled WGS sequence"/>
</dbReference>
<feature type="region of interest" description="Disordered" evidence="2">
    <location>
        <begin position="280"/>
        <end position="341"/>
    </location>
</feature>
<protein>
    <submittedName>
        <fullName evidence="4">Transcription factor c2h2</fullName>
    </submittedName>
</protein>
<name>A0A286UF10_9AGAM</name>
<keyword evidence="1" id="KW-0862">Zinc</keyword>
<reference evidence="4 5" key="1">
    <citation type="journal article" date="2017" name="Mol. Ecol.">
        <title>Comparative and population genomic landscape of Phellinus noxius: A hypervariable fungus causing root rot in trees.</title>
        <authorList>
            <person name="Chung C.L."/>
            <person name="Lee T.J."/>
            <person name="Akiba M."/>
            <person name="Lee H.H."/>
            <person name="Kuo T.H."/>
            <person name="Liu D."/>
            <person name="Ke H.M."/>
            <person name="Yokoi T."/>
            <person name="Roa M.B."/>
            <person name="Lu M.J."/>
            <person name="Chang Y.Y."/>
            <person name="Ann P.J."/>
            <person name="Tsai J.N."/>
            <person name="Chen C.Y."/>
            <person name="Tzean S.S."/>
            <person name="Ota Y."/>
            <person name="Hattori T."/>
            <person name="Sahashi N."/>
            <person name="Liou R.F."/>
            <person name="Kikuchi T."/>
            <person name="Tsai I.J."/>
        </authorList>
    </citation>
    <scope>NUCLEOTIDE SEQUENCE [LARGE SCALE GENOMIC DNA]</scope>
    <source>
        <strain evidence="4 5">FFPRI411160</strain>
    </source>
</reference>
<dbReference type="InterPro" id="IPR013087">
    <property type="entry name" value="Znf_C2H2_type"/>
</dbReference>
<proteinExistence type="predicted"/>
<evidence type="ECO:0000313" key="4">
    <source>
        <dbReference type="EMBL" id="PAV18074.1"/>
    </source>
</evidence>
<feature type="compositionally biased region" description="Low complexity" evidence="2">
    <location>
        <begin position="441"/>
        <end position="452"/>
    </location>
</feature>
<feature type="region of interest" description="Disordered" evidence="2">
    <location>
        <begin position="60"/>
        <end position="88"/>
    </location>
</feature>
<organism evidence="4 5">
    <name type="scientific">Pyrrhoderma noxium</name>
    <dbReference type="NCBI Taxonomy" id="2282107"/>
    <lineage>
        <taxon>Eukaryota</taxon>
        <taxon>Fungi</taxon>
        <taxon>Dikarya</taxon>
        <taxon>Basidiomycota</taxon>
        <taxon>Agaricomycotina</taxon>
        <taxon>Agaricomycetes</taxon>
        <taxon>Hymenochaetales</taxon>
        <taxon>Hymenochaetaceae</taxon>
        <taxon>Pyrrhoderma</taxon>
    </lineage>
</organism>
<keyword evidence="1" id="KW-0479">Metal-binding</keyword>
<dbReference type="EMBL" id="NBII01000006">
    <property type="protein sequence ID" value="PAV18074.1"/>
    <property type="molecule type" value="Genomic_DNA"/>
</dbReference>
<evidence type="ECO:0000256" key="1">
    <source>
        <dbReference type="PROSITE-ProRule" id="PRU00042"/>
    </source>
</evidence>
<feature type="compositionally biased region" description="Acidic residues" evidence="2">
    <location>
        <begin position="548"/>
        <end position="561"/>
    </location>
</feature>
<comment type="caution">
    <text evidence="4">The sequence shown here is derived from an EMBL/GenBank/DDBJ whole genome shotgun (WGS) entry which is preliminary data.</text>
</comment>
<dbReference type="PROSITE" id="PS50157">
    <property type="entry name" value="ZINC_FINGER_C2H2_2"/>
    <property type="match status" value="1"/>
</dbReference>
<keyword evidence="5" id="KW-1185">Reference proteome</keyword>
<dbReference type="AlphaFoldDB" id="A0A286UF10"/>
<dbReference type="GO" id="GO:0008270">
    <property type="term" value="F:zinc ion binding"/>
    <property type="evidence" value="ECO:0007669"/>
    <property type="project" value="UniProtKB-KW"/>
</dbReference>